<comment type="similarity">
    <text evidence="2">Belongs to the class-I pyridoxal-phosphate-dependent aminotransferase family.</text>
</comment>
<accession>A0A2N3XZW6</accession>
<dbReference type="PANTHER" id="PTHR46383:SF1">
    <property type="entry name" value="ASPARTATE AMINOTRANSFERASE"/>
    <property type="match status" value="1"/>
</dbReference>
<evidence type="ECO:0000313" key="8">
    <source>
        <dbReference type="Proteomes" id="UP000233786"/>
    </source>
</evidence>
<dbReference type="RefSeq" id="WP_010696212.1">
    <property type="nucleotide sequence ID" value="NZ_CP061007.1"/>
</dbReference>
<evidence type="ECO:0000256" key="4">
    <source>
        <dbReference type="ARBA" id="ARBA00022679"/>
    </source>
</evidence>
<dbReference type="EMBL" id="PJNB01000001">
    <property type="protein sequence ID" value="PKW16170.1"/>
    <property type="molecule type" value="Genomic_DNA"/>
</dbReference>
<dbReference type="Gene3D" id="3.40.640.10">
    <property type="entry name" value="Type I PLP-dependent aspartate aminotransferase-like (Major domain)"/>
    <property type="match status" value="1"/>
</dbReference>
<gene>
    <name evidence="7" type="ORF">A8926_3978</name>
</gene>
<evidence type="ECO:0000259" key="6">
    <source>
        <dbReference type="Pfam" id="PF00155"/>
    </source>
</evidence>
<reference evidence="7" key="1">
    <citation type="submission" date="2017-12" db="EMBL/GenBank/DDBJ databases">
        <title>Sequencing the genomes of 1000 Actinobacteria strains.</title>
        <authorList>
            <person name="Klenk H.-P."/>
        </authorList>
    </citation>
    <scope>NUCLEOTIDE SEQUENCE [LARGE SCALE GENOMIC DNA]</scope>
    <source>
        <strain evidence="7">DSM 44228</strain>
    </source>
</reference>
<dbReference type="SUPFAM" id="SSF53383">
    <property type="entry name" value="PLP-dependent transferases"/>
    <property type="match status" value="1"/>
</dbReference>
<keyword evidence="3 7" id="KW-0032">Aminotransferase</keyword>
<sequence>MSEIYQPTSRLLRLDVPERAATEGASLRELERELERTPVGPDFLDITYADTHRFPPDSWVLDEFVKAASGAGMTYTPYRGDPGVRRAVAEHVSAFLGEQLDPDGEIILTPGTQAGLYTALSAIIEPGDTVVLPDPDYITSERSVRYLGADVHPVPLLWPEGESPCLDLDALAAGLRQEPKLVMLSHPNNPTGAVFDPSHVAEIAALVADSSALLLVDQLYSRLVYDGKPFAHMISEAGMRSRTITTLGPSKTESLSGYRIGMAVAPPEIIDRMEDVMSVAALRCPAYAQHILTRWLDDDTDYVAKRIGEYQSLRDVSVAALSEIPGVDVRPAGGSAYLFPGFPGIDATDQEVAIALKRDAGLVVNPGYQFGPRGRKHFRICFAQDEQAWDAALKRMTDVLHSLPRA</sequence>
<dbReference type="InterPro" id="IPR004839">
    <property type="entry name" value="Aminotransferase_I/II_large"/>
</dbReference>
<comment type="caution">
    <text evidence="7">The sequence shown here is derived from an EMBL/GenBank/DDBJ whole genome shotgun (WGS) entry which is preliminary data.</text>
</comment>
<dbReference type="InterPro" id="IPR015424">
    <property type="entry name" value="PyrdxlP-dep_Trfase"/>
</dbReference>
<dbReference type="Proteomes" id="UP000233786">
    <property type="component" value="Unassembled WGS sequence"/>
</dbReference>
<organism evidence="7 8">
    <name type="scientific">Saccharopolyspora spinosa</name>
    <dbReference type="NCBI Taxonomy" id="60894"/>
    <lineage>
        <taxon>Bacteria</taxon>
        <taxon>Bacillati</taxon>
        <taxon>Actinomycetota</taxon>
        <taxon>Actinomycetes</taxon>
        <taxon>Pseudonocardiales</taxon>
        <taxon>Pseudonocardiaceae</taxon>
        <taxon>Saccharopolyspora</taxon>
    </lineage>
</organism>
<dbReference type="Gene3D" id="3.90.1150.10">
    <property type="entry name" value="Aspartate Aminotransferase, domain 1"/>
    <property type="match status" value="1"/>
</dbReference>
<dbReference type="GO" id="GO:0008483">
    <property type="term" value="F:transaminase activity"/>
    <property type="evidence" value="ECO:0007669"/>
    <property type="project" value="UniProtKB-KW"/>
</dbReference>
<dbReference type="InterPro" id="IPR050596">
    <property type="entry name" value="AspAT/PAT-like"/>
</dbReference>
<evidence type="ECO:0000256" key="5">
    <source>
        <dbReference type="ARBA" id="ARBA00022898"/>
    </source>
</evidence>
<evidence type="ECO:0000313" key="7">
    <source>
        <dbReference type="EMBL" id="PKW16170.1"/>
    </source>
</evidence>
<evidence type="ECO:0000256" key="1">
    <source>
        <dbReference type="ARBA" id="ARBA00001933"/>
    </source>
</evidence>
<evidence type="ECO:0000256" key="3">
    <source>
        <dbReference type="ARBA" id="ARBA00022576"/>
    </source>
</evidence>
<protein>
    <submittedName>
        <fullName evidence="7">Aspartate/methionine/tyrosine aminotransferase</fullName>
    </submittedName>
</protein>
<comment type="cofactor">
    <cofactor evidence="1">
        <name>pyridoxal 5'-phosphate</name>
        <dbReference type="ChEBI" id="CHEBI:597326"/>
    </cofactor>
</comment>
<dbReference type="Pfam" id="PF00155">
    <property type="entry name" value="Aminotran_1_2"/>
    <property type="match status" value="1"/>
</dbReference>
<evidence type="ECO:0000256" key="2">
    <source>
        <dbReference type="ARBA" id="ARBA00007441"/>
    </source>
</evidence>
<dbReference type="STRING" id="994479.GCA_000194155_03245"/>
<feature type="domain" description="Aminotransferase class I/classII large" evidence="6">
    <location>
        <begin position="51"/>
        <end position="395"/>
    </location>
</feature>
<dbReference type="InterPro" id="IPR015421">
    <property type="entry name" value="PyrdxlP-dep_Trfase_major"/>
</dbReference>
<keyword evidence="5" id="KW-0663">Pyridoxal phosphate</keyword>
<dbReference type="GO" id="GO:0006520">
    <property type="term" value="P:amino acid metabolic process"/>
    <property type="evidence" value="ECO:0007669"/>
    <property type="project" value="InterPro"/>
</dbReference>
<dbReference type="InterPro" id="IPR015422">
    <property type="entry name" value="PyrdxlP-dep_Trfase_small"/>
</dbReference>
<dbReference type="PANTHER" id="PTHR46383">
    <property type="entry name" value="ASPARTATE AMINOTRANSFERASE"/>
    <property type="match status" value="1"/>
</dbReference>
<dbReference type="CDD" id="cd00609">
    <property type="entry name" value="AAT_like"/>
    <property type="match status" value="1"/>
</dbReference>
<dbReference type="OrthoDB" id="9763453at2"/>
<dbReference type="AlphaFoldDB" id="A0A2N3XZW6"/>
<keyword evidence="4" id="KW-0808">Transferase</keyword>
<proteinExistence type="inferred from homology"/>
<dbReference type="GO" id="GO:0030170">
    <property type="term" value="F:pyridoxal phosphate binding"/>
    <property type="evidence" value="ECO:0007669"/>
    <property type="project" value="InterPro"/>
</dbReference>
<keyword evidence="8" id="KW-1185">Reference proteome</keyword>
<name>A0A2N3XZW6_SACSN</name>